<evidence type="ECO:0000313" key="5">
    <source>
        <dbReference type="EMBL" id="CAK9081533.1"/>
    </source>
</evidence>
<dbReference type="SUPFAM" id="SSF51206">
    <property type="entry name" value="cAMP-binding domain-like"/>
    <property type="match status" value="1"/>
</dbReference>
<proteinExistence type="predicted"/>
<feature type="region of interest" description="Disordered" evidence="2">
    <location>
        <begin position="2016"/>
        <end position="2047"/>
    </location>
</feature>
<reference evidence="5 6" key="1">
    <citation type="submission" date="2024-02" db="EMBL/GenBank/DDBJ databases">
        <authorList>
            <person name="Chen Y."/>
            <person name="Shah S."/>
            <person name="Dougan E. K."/>
            <person name="Thang M."/>
            <person name="Chan C."/>
        </authorList>
    </citation>
    <scope>NUCLEOTIDE SEQUENCE [LARGE SCALE GENOMIC DNA]</scope>
</reference>
<dbReference type="Pfam" id="PF10238">
    <property type="entry name" value="Eapp_C"/>
    <property type="match status" value="1"/>
</dbReference>
<feature type="domain" description="Cyclic nucleotide-binding" evidence="4">
    <location>
        <begin position="1336"/>
        <end position="1430"/>
    </location>
</feature>
<keyword evidence="1" id="KW-0175">Coiled coil</keyword>
<dbReference type="EMBL" id="CAXAMN010023851">
    <property type="protein sequence ID" value="CAK9081533.1"/>
    <property type="molecule type" value="Genomic_DNA"/>
</dbReference>
<dbReference type="Gene3D" id="2.60.120.10">
    <property type="entry name" value="Jelly Rolls"/>
    <property type="match status" value="1"/>
</dbReference>
<dbReference type="InterPro" id="IPR051413">
    <property type="entry name" value="K/Na_HCN_channel"/>
</dbReference>
<dbReference type="PANTHER" id="PTHR45689">
    <property type="entry name" value="I[[H]] CHANNEL, ISOFORM E"/>
    <property type="match status" value="1"/>
</dbReference>
<feature type="coiled-coil region" evidence="1">
    <location>
        <begin position="559"/>
        <end position="587"/>
    </location>
</feature>
<feature type="compositionally biased region" description="Polar residues" evidence="2">
    <location>
        <begin position="1497"/>
        <end position="1509"/>
    </location>
</feature>
<dbReference type="PROSITE" id="PS50042">
    <property type="entry name" value="CNMP_BINDING_3"/>
    <property type="match status" value="1"/>
</dbReference>
<dbReference type="SUPFAM" id="SSF81324">
    <property type="entry name" value="Voltage-gated potassium channels"/>
    <property type="match status" value="1"/>
</dbReference>
<dbReference type="PANTHER" id="PTHR45689:SF5">
    <property type="entry name" value="I[[H]] CHANNEL, ISOFORM E"/>
    <property type="match status" value="1"/>
</dbReference>
<sequence length="2066" mass="231883">MDLDYQHEQRKVLSHQSRWIFEFYYRIVLAQVLAMAASMEVDDDEEDDWNPVVKPGVVLRPHVLQWNGTGPKEGQGDRDVLEADPLHDPEADDEDQKWVEDQLLQPDQSNVRSTDAVLNCPGCFTPVCYQCQRHERYSNQWRASDVRNCTVDRSIALSMAKDDPSKYYAVRCETCKADVGYQAHASILQVVPAAPEAAPEGASRDRSRSPRFIGLDFDCTITIRHYYKCIAEKLLGKQVFSHPHSAVFNAWLKRHRVNLEVFLGGEERIQELTEWFTKKTNDGISFAIITAGVASTVSMALEAVPEWDRFFPTDLVLDLSGSRHQVLSVTGQKALMLRDLRPTATRLVLVDDSLSEDPIPSWILRRSQVKPIALPYEGPGLDGRSCVLWARLQDLTWQLLDASEALALQRRRGRLLWTDRDRRRGYVEQDEETLRHMEGLCDRGVLMMSCILPPSSYFTMAFRELTRHETIWTGFTQEEMEKGRGRVSKPSIRGADTSIHTCGHLPTRKPMEKVLGQIQKSMEPVALDGGRKALMQSSGNIADNIRECISRQESLLPMIAVLQMNIARAQKAKNEQLERALTFLYNTINEEMESKVPMVNRVLSRCLSTEDPEPRRELLKVYFSEKSEEDKPKLMAEAIVGLAKEAQGQKDQAGFDLESALGRIREVALDVGVVASEVCGEEAWRLARRSAAWRRSSPRRFRNSLWKISNRSLIFWSRPRRSSTDGGSAVDTTVDPEVMAFQKAARHVKLETGKLWDAAQRRLDSKTFENLKRQEELERAQAEVAFEKARLEATWAMLRQSADRQALAEIAQRASGGEGRCLSVEKARQLFDPSGLASTCLHPMESKEMDWQMGGAVSPQHSRSNTFRKRPHKPDPLRDPVRCEVEVGLARPFSPPVVRESGWRRPFRPEQAGWHVPAESTEAALTTRKCGGGVDSTQLRLHGRWMDLATQAAEAPTSDAKKKLLGSEGDVGKRTASQILGIKLILGGMVLIFGDTVLLPIALAWDISMFDQSGQGSMLYVSFWISLTFWTLDLAVNLNTATYRKGTLLTSRTRILISYMTGWLTFDLLLLCFDIVYLTSESYVSVEFRLLRVTRILRLLRLLRMLKLTKVNSIIEESAANSGRQWVTVVIAIVNTTMLILVCVHILTCMWFWVGRLTEIPVYEVSETLNEYGNLDAAWCGYPLTLTGSWTQLAFATDLNVHPALQYLHAMRWIVNSPSPPVLDPNSGLERGLDIAVSIFVIAVIGSAVSKISGTLAELRAMNEARDRRRREVRQYLSSQHVSFELVGRIMRFVDYRLEKFSTTALDTSLISPTLQLELYVGQRSNYVLEMPIFKLLNECYHDVFGSVCAALNKNVYEKEENVFVAGSWVSYLHITATGTYDYIEGFDQEGECHEFSGVRWFGELSLYTEGTLHQSSLSAQSFAETFTLSGQDLAECVKQSRGCMSMFCDYAKDFVSAMQGTATKCGDADQVEKAAWLAPEELYPDPKTRLHNIQIPSTASTGGESSELSAFAPGEQARDEERTEKSEDVKSAHFDLVDFKLKREKAKGLTDPGLGGWLSAMMKAGQSVELDETLPAKLQDWWLSIELLPELSPEFSPHIVFEQNAERDRAESSCGSEAPDPVETGLALSAWTLGTSHLDRYDIFTKPQAPNVKLRAESLGDAASGNGMNCRNWCDGLKLGSSKVLLAVRGLGKSKSVLQQMPRHMRRPEKAVLFLMESASEWPGMAVAISACPVAAQKNKDGTFINDALAVHELFNLAQMLQGENLPGNIAQLRECIDEKGPEVFRFYILFLLGFMSGIAAGQGSRFMNGKNASSVISGVRLLKRLMECNPTAIYWGYLEERAQKLRVSFYSAEDLVLTRLSCLARAQDEKDYLLLRTSWDALKARERLALTDHFLADGIQDQAFVLEFLPNCMANAKANTTVGLVGLLGVLVDLLNNLNTSGLAEAARDKMIPVDLSEMAEFIAVVQNRFVFLTCNWGRTTDPDSDMTSLAYTLQDILQKQEVLEETWLAPRKAVEHRRRHEDPTALVTPEGNTRASRLSATPDMHLERVNSTLAAENRTGRNM</sequence>
<dbReference type="InterPro" id="IPR049232">
    <property type="entry name" value="DUF6829"/>
</dbReference>
<feature type="region of interest" description="Disordered" evidence="2">
    <location>
        <begin position="855"/>
        <end position="879"/>
    </location>
</feature>
<dbReference type="InterPro" id="IPR000595">
    <property type="entry name" value="cNMP-bd_dom"/>
</dbReference>
<feature type="compositionally biased region" description="Basic and acidic residues" evidence="2">
    <location>
        <begin position="1517"/>
        <end position="1530"/>
    </location>
</feature>
<protein>
    <recommendedName>
        <fullName evidence="4">Cyclic nucleotide-binding domain-containing protein</fullName>
    </recommendedName>
</protein>
<evidence type="ECO:0000313" key="6">
    <source>
        <dbReference type="Proteomes" id="UP001642484"/>
    </source>
</evidence>
<evidence type="ECO:0000259" key="4">
    <source>
        <dbReference type="PROSITE" id="PS50042"/>
    </source>
</evidence>
<dbReference type="InterPro" id="IPR019370">
    <property type="entry name" value="E2F-assoc_phosphoprotein"/>
</dbReference>
<feature type="transmembrane region" description="Helical" evidence="3">
    <location>
        <begin position="984"/>
        <end position="1005"/>
    </location>
</feature>
<keyword evidence="3" id="KW-0812">Transmembrane</keyword>
<gene>
    <name evidence="5" type="ORF">CCMP2556_LOCUS39887</name>
</gene>
<dbReference type="InterPro" id="IPR014710">
    <property type="entry name" value="RmlC-like_jellyroll"/>
</dbReference>
<feature type="compositionally biased region" description="Polar residues" evidence="2">
    <location>
        <begin position="2033"/>
        <end position="2042"/>
    </location>
</feature>
<comment type="caution">
    <text evidence="5">The sequence shown here is derived from an EMBL/GenBank/DDBJ whole genome shotgun (WGS) entry which is preliminary data.</text>
</comment>
<evidence type="ECO:0000256" key="2">
    <source>
        <dbReference type="SAM" id="MobiDB-lite"/>
    </source>
</evidence>
<feature type="transmembrane region" description="Helical" evidence="3">
    <location>
        <begin position="1126"/>
        <end position="1154"/>
    </location>
</feature>
<evidence type="ECO:0000256" key="3">
    <source>
        <dbReference type="SAM" id="Phobius"/>
    </source>
</evidence>
<feature type="region of interest" description="Disordered" evidence="2">
    <location>
        <begin position="1497"/>
        <end position="1530"/>
    </location>
</feature>
<dbReference type="InterPro" id="IPR018490">
    <property type="entry name" value="cNMP-bd_dom_sf"/>
</dbReference>
<dbReference type="Proteomes" id="UP001642484">
    <property type="component" value="Unassembled WGS sequence"/>
</dbReference>
<dbReference type="Pfam" id="PF20717">
    <property type="entry name" value="DUF6829"/>
    <property type="match status" value="1"/>
</dbReference>
<feature type="transmembrane region" description="Helical" evidence="3">
    <location>
        <begin position="1017"/>
        <end position="1036"/>
    </location>
</feature>
<keyword evidence="3" id="KW-1133">Transmembrane helix</keyword>
<organism evidence="5 6">
    <name type="scientific">Durusdinium trenchii</name>
    <dbReference type="NCBI Taxonomy" id="1381693"/>
    <lineage>
        <taxon>Eukaryota</taxon>
        <taxon>Sar</taxon>
        <taxon>Alveolata</taxon>
        <taxon>Dinophyceae</taxon>
        <taxon>Suessiales</taxon>
        <taxon>Symbiodiniaceae</taxon>
        <taxon>Durusdinium</taxon>
    </lineage>
</organism>
<accession>A0ABP0Q1T5</accession>
<name>A0ABP0Q1T5_9DINO</name>
<keyword evidence="6" id="KW-1185">Reference proteome</keyword>
<dbReference type="Gene3D" id="1.10.287.70">
    <property type="match status" value="1"/>
</dbReference>
<feature type="transmembrane region" description="Helical" evidence="3">
    <location>
        <begin position="1056"/>
        <end position="1079"/>
    </location>
</feature>
<evidence type="ECO:0000256" key="1">
    <source>
        <dbReference type="SAM" id="Coils"/>
    </source>
</evidence>
<keyword evidence="3" id="KW-0472">Membrane</keyword>